<dbReference type="PANTHER" id="PTHR13020:SF25">
    <property type="entry name" value="PROTEIN GAWKY"/>
    <property type="match status" value="1"/>
</dbReference>
<dbReference type="InterPro" id="IPR033503">
    <property type="entry name" value="GW182_RRM"/>
</dbReference>
<reference evidence="7" key="1">
    <citation type="submission" date="2018-03" db="EMBL/GenBank/DDBJ databases">
        <title>The relapsing fever spirochete Borrelia turicatae persists in the highly oxidative environment of its soft-bodied tick vector.</title>
        <authorList>
            <person name="Bourret T.J."/>
            <person name="Boyle W.K."/>
            <person name="Valenzuela J.G."/>
            <person name="Oliveira F."/>
            <person name="Lopez J.E."/>
        </authorList>
    </citation>
    <scope>NUCLEOTIDE SEQUENCE</scope>
    <source>
        <strain evidence="7">Kansas strain/isolate</strain>
        <tissue evidence="7">Salivary glands</tissue>
    </source>
</reference>
<evidence type="ECO:0000313" key="7">
    <source>
        <dbReference type="EMBL" id="MBY04154.1"/>
    </source>
</evidence>
<feature type="compositionally biased region" description="Basic and acidic residues" evidence="5">
    <location>
        <begin position="348"/>
        <end position="359"/>
    </location>
</feature>
<feature type="compositionally biased region" description="Gly residues" evidence="5">
    <location>
        <begin position="660"/>
        <end position="677"/>
    </location>
</feature>
<dbReference type="GO" id="GO:0000932">
    <property type="term" value="C:P-body"/>
    <property type="evidence" value="ECO:0007669"/>
    <property type="project" value="TreeGrafter"/>
</dbReference>
<dbReference type="SUPFAM" id="SSF54928">
    <property type="entry name" value="RNA-binding domain, RBD"/>
    <property type="match status" value="1"/>
</dbReference>
<feature type="compositionally biased region" description="Polar residues" evidence="5">
    <location>
        <begin position="60"/>
        <end position="75"/>
    </location>
</feature>
<keyword evidence="4" id="KW-0943">RNA-mediated gene silencing</keyword>
<dbReference type="InterPro" id="IPR026805">
    <property type="entry name" value="GW182_M_dom"/>
</dbReference>
<keyword evidence="3" id="KW-0694">RNA-binding</keyword>
<organism evidence="7">
    <name type="scientific">Ornithodoros turicata</name>
    <dbReference type="NCBI Taxonomy" id="34597"/>
    <lineage>
        <taxon>Eukaryota</taxon>
        <taxon>Metazoa</taxon>
        <taxon>Ecdysozoa</taxon>
        <taxon>Arthropoda</taxon>
        <taxon>Chelicerata</taxon>
        <taxon>Arachnida</taxon>
        <taxon>Acari</taxon>
        <taxon>Parasitiformes</taxon>
        <taxon>Ixodida</taxon>
        <taxon>Ixodoidea</taxon>
        <taxon>Argasidae</taxon>
        <taxon>Ornithodorinae</taxon>
        <taxon>Ornithodoros</taxon>
    </lineage>
</organism>
<dbReference type="EMBL" id="GGLE01000028">
    <property type="protein sequence ID" value="MBY04154.1"/>
    <property type="molecule type" value="Transcribed_RNA"/>
</dbReference>
<feature type="compositionally biased region" description="Polar residues" evidence="5">
    <location>
        <begin position="367"/>
        <end position="376"/>
    </location>
</feature>
<dbReference type="PANTHER" id="PTHR13020">
    <property type="entry name" value="TRINUCLEOTIDE REPEAT-CONTAINING GENE 6"/>
    <property type="match status" value="1"/>
</dbReference>
<evidence type="ECO:0000256" key="5">
    <source>
        <dbReference type="SAM" id="MobiDB-lite"/>
    </source>
</evidence>
<dbReference type="GO" id="GO:0035278">
    <property type="term" value="P:miRNA-mediated gene silencing by inhibition of translation"/>
    <property type="evidence" value="ECO:0007669"/>
    <property type="project" value="InterPro"/>
</dbReference>
<proteinExistence type="inferred from homology"/>
<feature type="compositionally biased region" description="Basic and acidic residues" evidence="5">
    <location>
        <begin position="628"/>
        <end position="642"/>
    </location>
</feature>
<accession>A0A2R5L3S2</accession>
<feature type="compositionally biased region" description="Low complexity" evidence="5">
    <location>
        <begin position="488"/>
        <end position="499"/>
    </location>
</feature>
<dbReference type="GO" id="GO:0005654">
    <property type="term" value="C:nucleoplasm"/>
    <property type="evidence" value="ECO:0007669"/>
    <property type="project" value="TreeGrafter"/>
</dbReference>
<feature type="compositionally biased region" description="Polar residues" evidence="5">
    <location>
        <begin position="280"/>
        <end position="299"/>
    </location>
</feature>
<feature type="region of interest" description="Disordered" evidence="5">
    <location>
        <begin position="1"/>
        <end position="694"/>
    </location>
</feature>
<feature type="compositionally biased region" description="Low complexity" evidence="5">
    <location>
        <begin position="80"/>
        <end position="91"/>
    </location>
</feature>
<dbReference type="FunFam" id="3.30.70.330:FF:000011">
    <property type="entry name" value="trinucleotide repeat-containing gene 6A protein-like"/>
    <property type="match status" value="1"/>
</dbReference>
<keyword evidence="2" id="KW-0810">Translation regulation</keyword>
<feature type="compositionally biased region" description="Low complexity" evidence="5">
    <location>
        <begin position="1152"/>
        <end position="1163"/>
    </location>
</feature>
<comment type="similarity">
    <text evidence="1">Belongs to the GW182 family.</text>
</comment>
<feature type="compositionally biased region" description="Polar residues" evidence="5">
    <location>
        <begin position="37"/>
        <end position="48"/>
    </location>
</feature>
<dbReference type="GO" id="GO:0005581">
    <property type="term" value="C:collagen trimer"/>
    <property type="evidence" value="ECO:0007669"/>
    <property type="project" value="UniProtKB-KW"/>
</dbReference>
<feature type="compositionally biased region" description="Polar residues" evidence="5">
    <location>
        <begin position="100"/>
        <end position="165"/>
    </location>
</feature>
<feature type="compositionally biased region" description="Gly residues" evidence="5">
    <location>
        <begin position="218"/>
        <end position="233"/>
    </location>
</feature>
<feature type="region of interest" description="Disordered" evidence="5">
    <location>
        <begin position="1413"/>
        <end position="1451"/>
    </location>
</feature>
<dbReference type="GO" id="GO:0003723">
    <property type="term" value="F:RNA binding"/>
    <property type="evidence" value="ECO:0007669"/>
    <property type="project" value="UniProtKB-KW"/>
</dbReference>
<feature type="compositionally biased region" description="Low complexity" evidence="5">
    <location>
        <begin position="204"/>
        <end position="217"/>
    </location>
</feature>
<feature type="region of interest" description="Disordered" evidence="5">
    <location>
        <begin position="1471"/>
        <end position="1505"/>
    </location>
</feature>
<evidence type="ECO:0000259" key="6">
    <source>
        <dbReference type="Pfam" id="PF12938"/>
    </source>
</evidence>
<dbReference type="CDD" id="cd12435">
    <property type="entry name" value="RRM_GW182_like"/>
    <property type="match status" value="1"/>
</dbReference>
<feature type="domain" description="GW182 middle" evidence="6">
    <location>
        <begin position="873"/>
        <end position="1051"/>
    </location>
</feature>
<evidence type="ECO:0000256" key="4">
    <source>
        <dbReference type="ARBA" id="ARBA00023158"/>
    </source>
</evidence>
<dbReference type="InterPro" id="IPR041971">
    <property type="entry name" value="Gawky_UBA"/>
</dbReference>
<sequence length="1505" mass="155424">MQNDEKRSDFFVGQNNGGAWDPRNGAEPREAARAPNCTANTQSSSMTSRLRVAQSKGAEDSQQQPWHTGSTTTNPGEEGGSLLPPSSTSSGVRWDVPQQHPVQSVIQRSTSGLAAMQQQQGSGNPTHPTQCSSVPTHGSNSHQSPGANQPSSLLAMQQPGAQHSNIPEACRRHSWTTSEDDGHSSSDHLLGAVGGREEPPSSSGARTTPRAPPLRLGLLGGGESSLNNGGSGWGAPPPGGPASGWGSGASAGGTAQWGSAPGGPGRPGAQGQPGDYNVQGEGSTGLSPPKQGQQHNSWAQAAGKGLLPNQQGPQGSNSGTNGDQASSTSSASSSSSSAVQQPGGLKPVVREEPISELRRAAAYSEGWGQTTINQESAWDAPPSPQPNPKDMPACPGPMWRAPANTGTEIWESSMRSRGKAGGAAGAQQGGGGGSSFYQGEENTQQQVWAPQMHIGGTWGEDDDEMSSANLWTGTPAQSGGGNGGQGGPSNHMGEGQSWGHHGGGEKHWGGGGPPPPPPPKSANWGGDDHGGVPDNGTSVWGGGNSGPPKNGPSMPSGMPSGMPGGPQGPPPGPPGNASWSAPVGGPPKRGPDPSTGWEEPSPPASRRPNFDDGTAVWGNPTRQGKVSHWKDMPSVRHQHEGKAISGGGPPPGMLRVPKEGGWGNKPGGRANWGGGENWGEDKGSWGEPTSPMGAPGYWGAKPKGPPNWADGQIDTSTWGGPAKQAGKPLTKDLICASKQFRLLTEMGYKKEDVENALRCNSMNLEDTLMDLQAMSRSDAMDGEFLRSGPKGMRGDDSGDQHGSGGPMEGGPPYAAPAGGFHGSPSGGFQGLPIFGAGYGAAQGFKPPVKGSGLNGNTATSLLSGAGMGGASAGGQNSSLSNGISSLSPALVHKILQQQQVQPPPFGPPAANAAPNPMGSQVGGRLGQPNVPSAAQLRLLVQQIQMAVHAGHLNPQILNQPLAPQTLQLLYQLLQQIKVLHALQQQQQVLHTKGGQPPLQLNVQLTQTKQRIVNLQNQIAAQQALFLKQQVQPPPQPPSNMEQPPPPPFLATKPPNDPSGLHTDFRDLSLKDNSASQSRLNQWKLPTAVAPPPSFEEEPKNSQPQQNGEFSRAPGPASKAGPNGGGSSGLHPLLGHNDGPWSSRAQDSWPDATSTTTTTSSVTSDGKDNGSYSLTDLVAEFEPGKPWKGTSTMKSAEDDPHLTPGSVVRSPLSLNTIKDTELFGGWKHNSPGGGAANEGSLAASLASLTSSTWAFTPAMHGNSSSSMNKQGSKSSWGSIGSEHQQHQHVQHQNSDPWGAPHKNTRGPPPGIPSSSQGWDQNSCTFLVLKNLTPQIDGSTLKTLCMQHGPLQLFHLFLKHGLALAQYSSREEAAKAQSALHNCVLSNTTMLAYIPTEAEVAQFLQLANSSAPHTWPAASSYAPPRPQAPPPVSSTAAPSFAPTRPKPADAPWNLGGSSHLWSFPGGGGGLWAAPPLSGVGPGSSDHDHPSSSLHSFLPGDLLSGESM</sequence>
<feature type="compositionally biased region" description="Gly residues" evidence="5">
    <location>
        <begin position="241"/>
        <end position="251"/>
    </location>
</feature>
<evidence type="ECO:0000256" key="1">
    <source>
        <dbReference type="ARBA" id="ARBA00007302"/>
    </source>
</evidence>
<keyword evidence="7" id="KW-0176">Collagen</keyword>
<feature type="compositionally biased region" description="Low complexity" evidence="5">
    <location>
        <begin position="546"/>
        <end position="561"/>
    </location>
</feature>
<feature type="compositionally biased region" description="Gly residues" evidence="5">
    <location>
        <begin position="419"/>
        <end position="434"/>
    </location>
</feature>
<evidence type="ECO:0000256" key="3">
    <source>
        <dbReference type="ARBA" id="ARBA00022884"/>
    </source>
</evidence>
<feature type="region of interest" description="Disordered" evidence="5">
    <location>
        <begin position="1258"/>
        <end position="1316"/>
    </location>
</feature>
<dbReference type="Gene3D" id="3.30.70.330">
    <property type="match status" value="1"/>
</dbReference>
<feature type="compositionally biased region" description="Polar residues" evidence="5">
    <location>
        <begin position="435"/>
        <end position="448"/>
    </location>
</feature>
<dbReference type="Pfam" id="PF12938">
    <property type="entry name" value="M_domain"/>
    <property type="match status" value="1"/>
</dbReference>
<feature type="compositionally biased region" description="Low complexity" evidence="5">
    <location>
        <begin position="1260"/>
        <end position="1274"/>
    </location>
</feature>
<protein>
    <submittedName>
        <fullName evidence="7">Putative alpha-1 collagen type iii</fullName>
    </submittedName>
</protein>
<feature type="compositionally biased region" description="Low complexity" evidence="5">
    <location>
        <begin position="1431"/>
        <end position="1441"/>
    </location>
</feature>
<feature type="compositionally biased region" description="Polar residues" evidence="5">
    <location>
        <begin position="308"/>
        <end position="324"/>
    </location>
</feature>
<feature type="compositionally biased region" description="Low complexity" evidence="5">
    <location>
        <begin position="325"/>
        <end position="338"/>
    </location>
</feature>
<feature type="compositionally biased region" description="Gly residues" evidence="5">
    <location>
        <begin position="478"/>
        <end position="487"/>
    </location>
</feature>
<evidence type="ECO:0000256" key="2">
    <source>
        <dbReference type="ARBA" id="ARBA00022845"/>
    </source>
</evidence>
<dbReference type="InterPro" id="IPR012677">
    <property type="entry name" value="Nucleotide-bd_a/b_plait_sf"/>
</dbReference>
<feature type="compositionally biased region" description="Pro residues" evidence="5">
    <location>
        <begin position="1421"/>
        <end position="1430"/>
    </location>
</feature>
<dbReference type="GO" id="GO:0060213">
    <property type="term" value="P:positive regulation of nuclear-transcribed mRNA poly(A) tail shortening"/>
    <property type="evidence" value="ECO:0007669"/>
    <property type="project" value="TreeGrafter"/>
</dbReference>
<feature type="compositionally biased region" description="Low complexity" evidence="5">
    <location>
        <begin position="1488"/>
        <end position="1497"/>
    </location>
</feature>
<dbReference type="InterPro" id="IPR052068">
    <property type="entry name" value="GW182_domain"/>
</dbReference>
<feature type="compositionally biased region" description="Pro residues" evidence="5">
    <location>
        <begin position="1031"/>
        <end position="1048"/>
    </location>
</feature>
<dbReference type="CDD" id="cd14284">
    <property type="entry name" value="UBA_GAWKY"/>
    <property type="match status" value="1"/>
</dbReference>
<feature type="region of interest" description="Disordered" evidence="5">
    <location>
        <begin position="784"/>
        <end position="821"/>
    </location>
</feature>
<name>A0A2R5L3S2_9ACAR</name>
<feature type="region of interest" description="Disordered" evidence="5">
    <location>
        <begin position="1030"/>
        <end position="1208"/>
    </location>
</feature>
<feature type="compositionally biased region" description="Polar residues" evidence="5">
    <location>
        <begin position="1070"/>
        <end position="1080"/>
    </location>
</feature>
<dbReference type="InterPro" id="IPR035979">
    <property type="entry name" value="RBD_domain_sf"/>
</dbReference>